<dbReference type="STRING" id="47428.A0A284QUZ2"/>
<dbReference type="AlphaFoldDB" id="A0A284QUZ2"/>
<dbReference type="GO" id="GO:0005654">
    <property type="term" value="C:nucleoplasm"/>
    <property type="evidence" value="ECO:0007669"/>
    <property type="project" value="TreeGrafter"/>
</dbReference>
<dbReference type="Gene3D" id="2.60.40.790">
    <property type="match status" value="1"/>
</dbReference>
<accession>A0A284QUZ2</accession>
<sequence length="456" mass="51885">MITPRFSCRQTAESVIISVYCPSVRASDVELNVDDTLFTLHINPYFLRLNFSHALLEDDKSSATYDGGTGYLTVVLTKQTRGQEFRDLDLLAKLLAPRPSNNEVKIEVLDSSPEEDDDLVAKTQALSIEPDVLEAAQNDWQIPQTVPDLLPPLHLSTSYGFLNRHSGYFVHVTHTENEVNELGAEAEQLSPGERRHKRIQHEDDKWDEEYYMADFAESDNIEALLLWSHPHIKASGDFQFTETEKLVMLNLPRVEFLVTEMETHNMYLTLISLLFSYSYETRTTHHDPTPESAWTISSLTPCFSALDPPPYCDQSAFHADVFSPSEIASTVVASYRRSLAFPLYRSFALAERCRLDVAELLMKGRRTLARCLLEIKDILDRHEVYYIYSKIWVNDVCVWIQAYAKDETLQLLGKSVKSAKIAKSSIGWDLEQLEALVVDAQVRSSDSDEDSDDDDI</sequence>
<dbReference type="GO" id="GO:0051082">
    <property type="term" value="F:unfolded protein binding"/>
    <property type="evidence" value="ECO:0007669"/>
    <property type="project" value="TreeGrafter"/>
</dbReference>
<dbReference type="Pfam" id="PF21413">
    <property type="entry name" value="SHQ1-like_CS"/>
    <property type="match status" value="1"/>
</dbReference>
<protein>
    <recommendedName>
        <fullName evidence="2">CS domain-containing protein</fullName>
    </recommendedName>
</protein>
<dbReference type="InterPro" id="IPR007009">
    <property type="entry name" value="Shq1_C"/>
</dbReference>
<dbReference type="InterPro" id="IPR007052">
    <property type="entry name" value="CS_dom"/>
</dbReference>
<feature type="domain" description="CS" evidence="2">
    <location>
        <begin position="1"/>
        <end position="89"/>
    </location>
</feature>
<dbReference type="SUPFAM" id="SSF49764">
    <property type="entry name" value="HSP20-like chaperones"/>
    <property type="match status" value="1"/>
</dbReference>
<proteinExistence type="inferred from homology"/>
<evidence type="ECO:0000256" key="1">
    <source>
        <dbReference type="ARBA" id="ARBA00005607"/>
    </source>
</evidence>
<dbReference type="CDD" id="cd06463">
    <property type="entry name" value="p23_like"/>
    <property type="match status" value="1"/>
</dbReference>
<dbReference type="OrthoDB" id="73639at2759"/>
<evidence type="ECO:0000313" key="3">
    <source>
        <dbReference type="EMBL" id="SJL00243.1"/>
    </source>
</evidence>
<dbReference type="GO" id="GO:0000493">
    <property type="term" value="P:box H/ACA snoRNP assembly"/>
    <property type="evidence" value="ECO:0007669"/>
    <property type="project" value="InterPro"/>
</dbReference>
<organism evidence="3 4">
    <name type="scientific">Armillaria ostoyae</name>
    <name type="common">Armillaria root rot fungus</name>
    <dbReference type="NCBI Taxonomy" id="47428"/>
    <lineage>
        <taxon>Eukaryota</taxon>
        <taxon>Fungi</taxon>
        <taxon>Dikarya</taxon>
        <taxon>Basidiomycota</taxon>
        <taxon>Agaricomycotina</taxon>
        <taxon>Agaricomycetes</taxon>
        <taxon>Agaricomycetidae</taxon>
        <taxon>Agaricales</taxon>
        <taxon>Marasmiineae</taxon>
        <taxon>Physalacriaceae</taxon>
        <taxon>Armillaria</taxon>
    </lineage>
</organism>
<dbReference type="Proteomes" id="UP000219338">
    <property type="component" value="Unassembled WGS sequence"/>
</dbReference>
<reference evidence="4" key="1">
    <citation type="journal article" date="2017" name="Nat. Ecol. Evol.">
        <title>Genome expansion and lineage-specific genetic innovations in the forest pathogenic fungi Armillaria.</title>
        <authorList>
            <person name="Sipos G."/>
            <person name="Prasanna A.N."/>
            <person name="Walter M.C."/>
            <person name="O'Connor E."/>
            <person name="Balint B."/>
            <person name="Krizsan K."/>
            <person name="Kiss B."/>
            <person name="Hess J."/>
            <person name="Varga T."/>
            <person name="Slot J."/>
            <person name="Riley R."/>
            <person name="Boka B."/>
            <person name="Rigling D."/>
            <person name="Barry K."/>
            <person name="Lee J."/>
            <person name="Mihaltcheva S."/>
            <person name="LaButti K."/>
            <person name="Lipzen A."/>
            <person name="Waldron R."/>
            <person name="Moloney N.M."/>
            <person name="Sperisen C."/>
            <person name="Kredics L."/>
            <person name="Vagvoelgyi C."/>
            <person name="Patrignani A."/>
            <person name="Fitzpatrick D."/>
            <person name="Nagy I."/>
            <person name="Doyle S."/>
            <person name="Anderson J.B."/>
            <person name="Grigoriev I.V."/>
            <person name="Gueldener U."/>
            <person name="Muensterkoetter M."/>
            <person name="Nagy L.G."/>
        </authorList>
    </citation>
    <scope>NUCLEOTIDE SEQUENCE [LARGE SCALE GENOMIC DNA]</scope>
    <source>
        <strain evidence="4">C18/9</strain>
    </source>
</reference>
<dbReference type="EMBL" id="FUEG01000002">
    <property type="protein sequence ID" value="SJL00243.1"/>
    <property type="molecule type" value="Genomic_DNA"/>
</dbReference>
<dbReference type="PANTHER" id="PTHR12967:SF0">
    <property type="entry name" value="PROTEIN SHQ1 HOMOLOG"/>
    <property type="match status" value="1"/>
</dbReference>
<keyword evidence="4" id="KW-1185">Reference proteome</keyword>
<dbReference type="PANTHER" id="PTHR12967">
    <property type="entry name" value="PROTEIN SHQ1 HOMOLOG"/>
    <property type="match status" value="1"/>
</dbReference>
<dbReference type="GO" id="GO:0005737">
    <property type="term" value="C:cytoplasm"/>
    <property type="evidence" value="ECO:0007669"/>
    <property type="project" value="TreeGrafter"/>
</dbReference>
<dbReference type="OMA" id="HNIESAW"/>
<dbReference type="InterPro" id="IPR048696">
    <property type="entry name" value="SHQ1-like_CS"/>
</dbReference>
<dbReference type="PROSITE" id="PS51203">
    <property type="entry name" value="CS"/>
    <property type="match status" value="1"/>
</dbReference>
<evidence type="ECO:0000313" key="4">
    <source>
        <dbReference type="Proteomes" id="UP000219338"/>
    </source>
</evidence>
<dbReference type="InterPro" id="IPR039742">
    <property type="entry name" value="Shq1"/>
</dbReference>
<evidence type="ECO:0000259" key="2">
    <source>
        <dbReference type="PROSITE" id="PS51203"/>
    </source>
</evidence>
<dbReference type="Pfam" id="PF04925">
    <property type="entry name" value="SHQ1"/>
    <property type="match status" value="1"/>
</dbReference>
<gene>
    <name evidence="3" type="ORF">ARMOST_03555</name>
</gene>
<name>A0A284QUZ2_ARMOS</name>
<dbReference type="InterPro" id="IPR008978">
    <property type="entry name" value="HSP20-like_chaperone"/>
</dbReference>
<comment type="similarity">
    <text evidence="1">Belongs to the SHQ1 family.</text>
</comment>